<gene>
    <name evidence="1" type="ORF">HNQ61_001004</name>
</gene>
<dbReference type="AlphaFoldDB" id="A0A841GSM2"/>
<keyword evidence="2" id="KW-1185">Reference proteome</keyword>
<dbReference type="Gene3D" id="1.10.10.10">
    <property type="entry name" value="Winged helix-like DNA-binding domain superfamily/Winged helix DNA-binding domain"/>
    <property type="match status" value="1"/>
</dbReference>
<protein>
    <recommendedName>
        <fullName evidence="3">MarR family transcriptional regulator</fullName>
    </recommendedName>
</protein>
<sequence length="151" mass="16799">MPHSIERELGIAKPINSLARELSLNLFRTEQHLSAALDAVLRPSDLRLDEYNVLRILRGAGAEGRARVEIEQRMVHEPDRLLALLHKLKTKGLIEGSMRLTITAAGLTLLSTLDAPFEGTIEKSIGWVDPARLQTAIDVLEEIREHLQSAP</sequence>
<accession>A0A841GSM2</accession>
<dbReference type="InterPro" id="IPR036388">
    <property type="entry name" value="WH-like_DNA-bd_sf"/>
</dbReference>
<organism evidence="1 2">
    <name type="scientific">Longimicrobium terrae</name>
    <dbReference type="NCBI Taxonomy" id="1639882"/>
    <lineage>
        <taxon>Bacteria</taxon>
        <taxon>Pseudomonadati</taxon>
        <taxon>Gemmatimonadota</taxon>
        <taxon>Longimicrobiia</taxon>
        <taxon>Longimicrobiales</taxon>
        <taxon>Longimicrobiaceae</taxon>
        <taxon>Longimicrobium</taxon>
    </lineage>
</organism>
<dbReference type="InterPro" id="IPR036390">
    <property type="entry name" value="WH_DNA-bd_sf"/>
</dbReference>
<dbReference type="RefSeq" id="WP_170037768.1">
    <property type="nucleotide sequence ID" value="NZ_JABDTL010000002.1"/>
</dbReference>
<evidence type="ECO:0008006" key="3">
    <source>
        <dbReference type="Google" id="ProtNLM"/>
    </source>
</evidence>
<comment type="caution">
    <text evidence="1">The sequence shown here is derived from an EMBL/GenBank/DDBJ whole genome shotgun (WGS) entry which is preliminary data.</text>
</comment>
<dbReference type="SUPFAM" id="SSF46785">
    <property type="entry name" value="Winged helix' DNA-binding domain"/>
    <property type="match status" value="1"/>
</dbReference>
<name>A0A841GSM2_9BACT</name>
<reference evidence="1 2" key="1">
    <citation type="submission" date="2020-08" db="EMBL/GenBank/DDBJ databases">
        <title>Genomic Encyclopedia of Type Strains, Phase IV (KMG-IV): sequencing the most valuable type-strain genomes for metagenomic binning, comparative biology and taxonomic classification.</title>
        <authorList>
            <person name="Goeker M."/>
        </authorList>
    </citation>
    <scope>NUCLEOTIDE SEQUENCE [LARGE SCALE GENOMIC DNA]</scope>
    <source>
        <strain evidence="1 2">DSM 29007</strain>
    </source>
</reference>
<dbReference type="EMBL" id="JACHIA010000002">
    <property type="protein sequence ID" value="MBB6069389.1"/>
    <property type="molecule type" value="Genomic_DNA"/>
</dbReference>
<evidence type="ECO:0000313" key="2">
    <source>
        <dbReference type="Proteomes" id="UP000582837"/>
    </source>
</evidence>
<dbReference type="Proteomes" id="UP000582837">
    <property type="component" value="Unassembled WGS sequence"/>
</dbReference>
<proteinExistence type="predicted"/>
<evidence type="ECO:0000313" key="1">
    <source>
        <dbReference type="EMBL" id="MBB6069389.1"/>
    </source>
</evidence>